<proteinExistence type="predicted"/>
<dbReference type="EC" id="3.4.21.61" evidence="1"/>
<name>A0ACC3NQ54_9PEZI</name>
<gene>
    <name evidence="1" type="primary">KEX2_1</name>
    <name evidence="1" type="ORF">LTR37_003491</name>
</gene>
<keyword evidence="1" id="KW-0378">Hydrolase</keyword>
<evidence type="ECO:0000313" key="1">
    <source>
        <dbReference type="EMBL" id="KAK3720828.1"/>
    </source>
</evidence>
<dbReference type="EMBL" id="JAUTXU010000020">
    <property type="protein sequence ID" value="KAK3720828.1"/>
    <property type="molecule type" value="Genomic_DNA"/>
</dbReference>
<evidence type="ECO:0000313" key="2">
    <source>
        <dbReference type="Proteomes" id="UP001281147"/>
    </source>
</evidence>
<reference evidence="1" key="1">
    <citation type="submission" date="2023-07" db="EMBL/GenBank/DDBJ databases">
        <title>Black Yeasts Isolated from many extreme environments.</title>
        <authorList>
            <person name="Coleine C."/>
            <person name="Stajich J.E."/>
            <person name="Selbmann L."/>
        </authorList>
    </citation>
    <scope>NUCLEOTIDE SEQUENCE</scope>
    <source>
        <strain evidence="1">CCFEE 5714</strain>
    </source>
</reference>
<accession>A0ACC3NQ54</accession>
<protein>
    <submittedName>
        <fullName evidence="1">Pheromone processing endoprotease</fullName>
        <ecNumber evidence="1">3.4.21.61</ecNumber>
    </submittedName>
</protein>
<organism evidence="1 2">
    <name type="scientific">Vermiconidia calcicola</name>
    <dbReference type="NCBI Taxonomy" id="1690605"/>
    <lineage>
        <taxon>Eukaryota</taxon>
        <taxon>Fungi</taxon>
        <taxon>Dikarya</taxon>
        <taxon>Ascomycota</taxon>
        <taxon>Pezizomycotina</taxon>
        <taxon>Dothideomycetes</taxon>
        <taxon>Dothideomycetidae</taxon>
        <taxon>Mycosphaerellales</taxon>
        <taxon>Extremaceae</taxon>
        <taxon>Vermiconidia</taxon>
    </lineage>
</organism>
<sequence length="1415" mass="158013">MWWWSSLVLPILLGELCQAHRDYDAHDYYAVHLRPGIHPEDLSSHLGLHYEGPLGELEDHHIFRTDERQHEYDHIETSIQDLKWRRRRRELGAEEPHILDHVLLNEKQELHKRFPLIKREPSPAPPGLISRQSKSEIKDYTQKGLDIAEELAIADPNFQAQWHLFNHIQPGNDINVTGVWATNITGHGSTVCIVDDGLDLDSDDLKANYFAEGSYDFNDRGPDPKPRLSDDRHGTRCAGEVSAVRNDICGVGVAYDSKIAGVRILSKIISNADEAVAMNYAYQKNQIYSCSWGPPDNGESMEAPNILIQRAMVNGVQKGRGNLGSIYVFAIGNGAASDDNCNFDGYTNSIYSVSVGGIDRKGLHPYYSEKCSAQLVVTYSSGSSDYIHTTDVGQNACYDRHGGTSAAGPLVAGIYALALEVNPGLTWRDIQYLTVLSAVKVDQPSDWTMNTAIGKEFSHQFGYGKADAWALVEMARDWKNVKPQAWYFGPWLHVKHAIPQGEKGLASSFEVTETMLREANLERLEHVTVTMNVEHTRRGDLSVELKSPTGMVSHIATHRRNDAAKEGYVDWTFMSVAHWGESGIGKWTVIVKDTNVNEHKGTFTDWRLKLYGESIDAKTAKPLPLPKQHDDDDHDVVHTQTASVATTTVAVPTETGKPPGNPDGHQHRPVNQKVSATTTPGSKATSTSAEEVGTDDPNFLPRPFPTFGVSKRTQIWIYGAVTLILAFLAALGGWWWWMRRKNLRRWMARDEYGFEMVDHDDDDASRPLANGNGVVGGKEKRRAGELYDAFAEGTDDEAEEFDRDGDGVFDLGSDEEDEGSEGEGAGARKEMLCDGSQIMTLHHNSAILQRTLSPRLETSSSPPLEVRYRQASPSLSTSGLFTTKHLSKMDLLNSRSHVVNPWNGYFRPRYPAGTPPTTLQQHDEQVNRISTSVKTFHSRKQKFRIFHGSTNSTRPSSLGRDPRSVVDTSALNHVVHVDTEKCTALVEPNVPMDRLVEETLKYGLIPPVVMEFPGITVGGGYSGTSGESSSFKHGFFDRTCLGVEIVLADGEVVWASKSERADLFRGAAGAAGTFGVTTMVEIQLRKATKYVETTYHRVGSMREAIEKLQEFTSRPDGYDYIDGIMFSPTSGAIITGRMTNTPTPDLNIQRFSDPSDPWFYLHVRSRISNSAPTSSDAIPLTDYLFRYDRGGFWVGAAAFNYFPGIPFNDSTRWFLDDFLHTRMLYNALHAGGQSEEMIIQDLALPYATAAEFVERMDSMLGIWPLWLCPLKQSPGPTMHPHLADDENKPMLNIGLWGSLPSTYRGRFVDANRDIETTLQELGGMKWLYAQTYFSSADFWTNFDKDWYDALRKKYRAEGLPTVYEKVSVSAEAKDKRKGVCDVWPMSGMYGLWSAIGSGDYLQARNPSWKGWVPRE</sequence>
<comment type="caution">
    <text evidence="1">The sequence shown here is derived from an EMBL/GenBank/DDBJ whole genome shotgun (WGS) entry which is preliminary data.</text>
</comment>
<dbReference type="Proteomes" id="UP001281147">
    <property type="component" value="Unassembled WGS sequence"/>
</dbReference>
<keyword evidence="2" id="KW-1185">Reference proteome</keyword>